<proteinExistence type="predicted"/>
<dbReference type="AlphaFoldDB" id="A0A1G2EDS5"/>
<gene>
    <name evidence="1" type="ORF">A2896_03115</name>
</gene>
<accession>A0A1G2EDS5</accession>
<name>A0A1G2EDS5_9BACT</name>
<protein>
    <submittedName>
        <fullName evidence="1">Uncharacterized protein</fullName>
    </submittedName>
</protein>
<evidence type="ECO:0000313" key="2">
    <source>
        <dbReference type="Proteomes" id="UP000178647"/>
    </source>
</evidence>
<dbReference type="Proteomes" id="UP000178647">
    <property type="component" value="Unassembled WGS sequence"/>
</dbReference>
<evidence type="ECO:0000313" key="1">
    <source>
        <dbReference type="EMBL" id="OGZ23909.1"/>
    </source>
</evidence>
<dbReference type="STRING" id="1801672.A2896_03115"/>
<dbReference type="EMBL" id="MHMH01000022">
    <property type="protein sequence ID" value="OGZ23909.1"/>
    <property type="molecule type" value="Genomic_DNA"/>
</dbReference>
<comment type="caution">
    <text evidence="1">The sequence shown here is derived from an EMBL/GenBank/DDBJ whole genome shotgun (WGS) entry which is preliminary data.</text>
</comment>
<reference evidence="1 2" key="1">
    <citation type="journal article" date="2016" name="Nat. Commun.">
        <title>Thousands of microbial genomes shed light on interconnected biogeochemical processes in an aquifer system.</title>
        <authorList>
            <person name="Anantharaman K."/>
            <person name="Brown C.T."/>
            <person name="Hug L.A."/>
            <person name="Sharon I."/>
            <person name="Castelle C.J."/>
            <person name="Probst A.J."/>
            <person name="Thomas B.C."/>
            <person name="Singh A."/>
            <person name="Wilkins M.J."/>
            <person name="Karaoz U."/>
            <person name="Brodie E.L."/>
            <person name="Williams K.H."/>
            <person name="Hubbard S.S."/>
            <person name="Banfield J.F."/>
        </authorList>
    </citation>
    <scope>NUCLEOTIDE SEQUENCE [LARGE SCALE GENOMIC DNA]</scope>
</reference>
<organism evidence="1 2">
    <name type="scientific">Candidatus Nealsonbacteria bacterium RIFCSPLOWO2_01_FULL_43_32</name>
    <dbReference type="NCBI Taxonomy" id="1801672"/>
    <lineage>
        <taxon>Bacteria</taxon>
        <taxon>Candidatus Nealsoniibacteriota</taxon>
    </lineage>
</organism>
<sequence length="68" mass="8062">MISQSALEKFKEIYQRTFNERLDNAEALDRANRLLNIYLAVYGNPLEEKVEGEEEKLSINKEQYEHTK</sequence>